<sequence length="621" mass="69074">MILEVYRNNAWVDFSGLATSLRWRLESRSLESLEAEILDYVNVGERVRLRRGSTILFEGVVYEVSRRHQRGDIPRCSFTAHSDLILYERHVVFREYPTGTTAGAIIRDLASLEQGVDVAEVSEGPALTSNWSIENVEALKVMQDIAKATNHWLRMRPGKKLVYKPKTTSSPSASIDMGKILSAEYSEDRWRLRNRVVYVGAGGEVLADVYTGLGDLPLVVHDPFLTDSSEAMRRAQTRLDMASEYGRSLRLQMHQQIFSNLGLDLGDTVTVNLPSLGIDNEDLYILEIRYETDALLYEVVLGGRLELLEDVLDEKFGGDPAARFGKQMSVAEAAGNAIALSQSIAKRFTTQLIPQLFLTMYVPPIPYASGQNITYNDAGEIVLASGFTSGWFTLEFMPSSENVEPKILRFDRDVGGGNVTVNLKLGDGSTIKNNITSPYNFPYIPQRKTLAEKDASKWSISGGTLSDSSISVISRYSLRSTGTTAMTLTYPATGSLAWNLSQCRYFNIYVFPTANATITVRALTNTANYYSAQITTSAGKFQKYVKKLSDFVATGTPSWSNINQLQVILPSGTYYIDFDHVFTAITFEKLVVEVNMSRPNASSTSPKFKRATLFWSEVTQP</sequence>
<dbReference type="EMBL" id="DTAD01000034">
    <property type="protein sequence ID" value="HGN90212.1"/>
    <property type="molecule type" value="Genomic_DNA"/>
</dbReference>
<evidence type="ECO:0000313" key="3">
    <source>
        <dbReference type="EMBL" id="HHN52040.1"/>
    </source>
</evidence>
<dbReference type="AlphaFoldDB" id="A0A7C4I7S4"/>
<name>A0A7C4I7S4_CALS0</name>
<comment type="caution">
    <text evidence="2">The sequence shown here is derived from an EMBL/GenBank/DDBJ whole genome shotgun (WGS) entry which is preliminary data.</text>
</comment>
<evidence type="ECO:0000313" key="2">
    <source>
        <dbReference type="EMBL" id="HGN90212.1"/>
    </source>
</evidence>
<protein>
    <submittedName>
        <fullName evidence="2">Uncharacterized protein</fullName>
    </submittedName>
</protein>
<proteinExistence type="predicted"/>
<accession>A0A7C4I7S4</accession>
<dbReference type="EMBL" id="DTCM01000003">
    <property type="protein sequence ID" value="HGL40090.1"/>
    <property type="molecule type" value="Genomic_DNA"/>
</dbReference>
<evidence type="ECO:0000313" key="1">
    <source>
        <dbReference type="EMBL" id="HGL40090.1"/>
    </source>
</evidence>
<gene>
    <name evidence="3" type="ORF">ENM30_01875</name>
    <name evidence="2" type="ORF">ENT82_03665</name>
    <name evidence="1" type="ORF">ENU43_00235</name>
</gene>
<dbReference type="EMBL" id="DRXG01000036">
    <property type="protein sequence ID" value="HHN52040.1"/>
    <property type="molecule type" value="Genomic_DNA"/>
</dbReference>
<reference evidence="2" key="1">
    <citation type="journal article" date="2020" name="mSystems">
        <title>Genome- and Community-Level Interaction Insights into Carbon Utilization and Element Cycling Functions of Hydrothermarchaeota in Hydrothermal Sediment.</title>
        <authorList>
            <person name="Zhou Z."/>
            <person name="Liu Y."/>
            <person name="Xu W."/>
            <person name="Pan J."/>
            <person name="Luo Z.H."/>
            <person name="Li M."/>
        </authorList>
    </citation>
    <scope>NUCLEOTIDE SEQUENCE [LARGE SCALE GENOMIC DNA]</scope>
    <source>
        <strain evidence="3">SpSt-1073</strain>
        <strain evidence="2">SpSt-613</strain>
        <strain evidence="1">SpSt-669</strain>
    </source>
</reference>
<organism evidence="2">
    <name type="scientific">Caldiarchaeum subterraneum</name>
    <dbReference type="NCBI Taxonomy" id="311458"/>
    <lineage>
        <taxon>Archaea</taxon>
        <taxon>Nitrososphaerota</taxon>
        <taxon>Candidatus Caldarchaeales</taxon>
        <taxon>Candidatus Caldarchaeaceae</taxon>
        <taxon>Candidatus Caldarchaeum</taxon>
    </lineage>
</organism>